<name>A0ACB0YJG9_MELEN</name>
<reference evidence="1" key="1">
    <citation type="submission" date="2023-11" db="EMBL/GenBank/DDBJ databases">
        <authorList>
            <person name="Poullet M."/>
        </authorList>
    </citation>
    <scope>NUCLEOTIDE SEQUENCE</scope>
    <source>
        <strain evidence="1">E1834</strain>
    </source>
</reference>
<proteinExistence type="predicted"/>
<accession>A0ACB0YJG9</accession>
<evidence type="ECO:0000313" key="2">
    <source>
        <dbReference type="Proteomes" id="UP001497535"/>
    </source>
</evidence>
<gene>
    <name evidence="1" type="ORF">MENTE1834_LOCUS12978</name>
</gene>
<keyword evidence="2" id="KW-1185">Reference proteome</keyword>
<dbReference type="Proteomes" id="UP001497535">
    <property type="component" value="Unassembled WGS sequence"/>
</dbReference>
<organism evidence="1 2">
    <name type="scientific">Meloidogyne enterolobii</name>
    <name type="common">Root-knot nematode worm</name>
    <name type="synonym">Meloidogyne mayaguensis</name>
    <dbReference type="NCBI Taxonomy" id="390850"/>
    <lineage>
        <taxon>Eukaryota</taxon>
        <taxon>Metazoa</taxon>
        <taxon>Ecdysozoa</taxon>
        <taxon>Nematoda</taxon>
        <taxon>Chromadorea</taxon>
        <taxon>Rhabditida</taxon>
        <taxon>Tylenchina</taxon>
        <taxon>Tylenchomorpha</taxon>
        <taxon>Tylenchoidea</taxon>
        <taxon>Meloidogynidae</taxon>
        <taxon>Meloidogyninae</taxon>
        <taxon>Meloidogyne</taxon>
    </lineage>
</organism>
<sequence length="91" mass="9959">MTTPINIYIILFSSFLIFHSINGCIPVGQQCNSNDDCCPIKGIDVTCHGSWTPTKQKGKCKKSCDDKGAACDPDVWSNCCNGCDIDHKKCK</sequence>
<dbReference type="EMBL" id="CAVMJV010000013">
    <property type="protein sequence ID" value="CAK5049204.1"/>
    <property type="molecule type" value="Genomic_DNA"/>
</dbReference>
<evidence type="ECO:0000313" key="1">
    <source>
        <dbReference type="EMBL" id="CAK5049204.1"/>
    </source>
</evidence>
<protein>
    <submittedName>
        <fullName evidence="1">Uncharacterized protein</fullName>
    </submittedName>
</protein>
<comment type="caution">
    <text evidence="1">The sequence shown here is derived from an EMBL/GenBank/DDBJ whole genome shotgun (WGS) entry which is preliminary data.</text>
</comment>